<reference evidence="2" key="1">
    <citation type="journal article" date="2023" name="G3 (Bethesda)">
        <title>A reference genome for the long-term kleptoplast-retaining sea slug Elysia crispata morphotype clarki.</title>
        <authorList>
            <person name="Eastman K.E."/>
            <person name="Pendleton A.L."/>
            <person name="Shaikh M.A."/>
            <person name="Suttiyut T."/>
            <person name="Ogas R."/>
            <person name="Tomko P."/>
            <person name="Gavelis G."/>
            <person name="Widhalm J.R."/>
            <person name="Wisecaver J.H."/>
        </authorList>
    </citation>
    <scope>NUCLEOTIDE SEQUENCE</scope>
    <source>
        <strain evidence="2">ECLA1</strain>
    </source>
</reference>
<feature type="compositionally biased region" description="Low complexity" evidence="1">
    <location>
        <begin position="104"/>
        <end position="116"/>
    </location>
</feature>
<evidence type="ECO:0000313" key="2">
    <source>
        <dbReference type="EMBL" id="KAK3783475.1"/>
    </source>
</evidence>
<proteinExistence type="predicted"/>
<organism evidence="2 3">
    <name type="scientific">Elysia crispata</name>
    <name type="common">lettuce slug</name>
    <dbReference type="NCBI Taxonomy" id="231223"/>
    <lineage>
        <taxon>Eukaryota</taxon>
        <taxon>Metazoa</taxon>
        <taxon>Spiralia</taxon>
        <taxon>Lophotrochozoa</taxon>
        <taxon>Mollusca</taxon>
        <taxon>Gastropoda</taxon>
        <taxon>Heterobranchia</taxon>
        <taxon>Euthyneura</taxon>
        <taxon>Panpulmonata</taxon>
        <taxon>Sacoglossa</taxon>
        <taxon>Placobranchoidea</taxon>
        <taxon>Plakobranchidae</taxon>
        <taxon>Elysia</taxon>
    </lineage>
</organism>
<sequence>MKSALDVGHYSDLASLGSAVLYQPEYFIGFLEYSCIIIIEALPWNGGCTCFPNHDMTTASPGSLWKELPERQRPPSQSLGFSQQQEDTQSSRSGDTPVPASQTNANSGHNNNVENNSESDPCCRQRGPQTRAISNPRLNAPGGDTGRRLFSNQAIREITLESGQILRIMTQEDEKKNSGTFSMVILQPIRPGILYGFNHEEGFRDLFGRDIVSTLVQTGRTAVCTHSGVSHDLSHRQIAFPCLP</sequence>
<evidence type="ECO:0000313" key="3">
    <source>
        <dbReference type="Proteomes" id="UP001283361"/>
    </source>
</evidence>
<gene>
    <name evidence="2" type="ORF">RRG08_033732</name>
</gene>
<dbReference type="Proteomes" id="UP001283361">
    <property type="component" value="Unassembled WGS sequence"/>
</dbReference>
<dbReference type="EMBL" id="JAWDGP010002410">
    <property type="protein sequence ID" value="KAK3783475.1"/>
    <property type="molecule type" value="Genomic_DNA"/>
</dbReference>
<feature type="region of interest" description="Disordered" evidence="1">
    <location>
        <begin position="66"/>
        <end position="148"/>
    </location>
</feature>
<name>A0AAE1A9I0_9GAST</name>
<evidence type="ECO:0000256" key="1">
    <source>
        <dbReference type="SAM" id="MobiDB-lite"/>
    </source>
</evidence>
<keyword evidence="3" id="KW-1185">Reference proteome</keyword>
<accession>A0AAE1A9I0</accession>
<comment type="caution">
    <text evidence="2">The sequence shown here is derived from an EMBL/GenBank/DDBJ whole genome shotgun (WGS) entry which is preliminary data.</text>
</comment>
<feature type="compositionally biased region" description="Polar residues" evidence="1">
    <location>
        <begin position="127"/>
        <end position="137"/>
    </location>
</feature>
<protein>
    <submittedName>
        <fullName evidence="2">Uncharacterized protein</fullName>
    </submittedName>
</protein>
<dbReference type="AlphaFoldDB" id="A0AAE1A9I0"/>
<feature type="compositionally biased region" description="Polar residues" evidence="1">
    <location>
        <begin position="74"/>
        <end position="103"/>
    </location>
</feature>